<evidence type="ECO:0000313" key="3">
    <source>
        <dbReference type="Proteomes" id="UP001222800"/>
    </source>
</evidence>
<organism evidence="2 3">
    <name type="scientific">Tepidibacter hydrothermalis</name>
    <dbReference type="NCBI Taxonomy" id="3036126"/>
    <lineage>
        <taxon>Bacteria</taxon>
        <taxon>Bacillati</taxon>
        <taxon>Bacillota</taxon>
        <taxon>Clostridia</taxon>
        <taxon>Peptostreptococcales</taxon>
        <taxon>Peptostreptococcaceae</taxon>
        <taxon>Tepidibacter</taxon>
    </lineage>
</organism>
<gene>
    <name evidence="2" type="primary">spoVAE</name>
    <name evidence="2" type="ORF">P4S50_13690</name>
</gene>
<dbReference type="PANTHER" id="PTHR38450:SF2">
    <property type="entry name" value="STAGE V SPORULATION PROTEIN AEB"/>
    <property type="match status" value="1"/>
</dbReference>
<reference evidence="2 3" key="1">
    <citation type="submission" date="2023-03" db="EMBL/GenBank/DDBJ databases">
        <title>Complete genome sequence of Tepidibacter sp. SWIR-1, isolated from a deep-sea hydrothermal vent.</title>
        <authorList>
            <person name="Li X."/>
        </authorList>
    </citation>
    <scope>NUCLEOTIDE SEQUENCE [LARGE SCALE GENOMIC DNA]</scope>
    <source>
        <strain evidence="2 3">SWIR-1</strain>
    </source>
</reference>
<feature type="transmembrane region" description="Helical" evidence="1">
    <location>
        <begin position="83"/>
        <end position="112"/>
    </location>
</feature>
<feature type="transmembrane region" description="Helical" evidence="1">
    <location>
        <begin position="30"/>
        <end position="48"/>
    </location>
</feature>
<dbReference type="PANTHER" id="PTHR38450">
    <property type="entry name" value="STAGE V SPORULATION PROTEIN AC-RELATED"/>
    <property type="match status" value="1"/>
</dbReference>
<evidence type="ECO:0000256" key="1">
    <source>
        <dbReference type="SAM" id="Phobius"/>
    </source>
</evidence>
<proteinExistence type="predicted"/>
<name>A0ABY8ECC0_9FIRM</name>
<dbReference type="InterPro" id="IPR014204">
    <property type="entry name" value="Spore_V_AE"/>
</dbReference>
<dbReference type="EMBL" id="CP120733">
    <property type="protein sequence ID" value="WFD09434.1"/>
    <property type="molecule type" value="Genomic_DNA"/>
</dbReference>
<keyword evidence="3" id="KW-1185">Reference proteome</keyword>
<dbReference type="RefSeq" id="WP_277731360.1">
    <property type="nucleotide sequence ID" value="NZ_CP120733.1"/>
</dbReference>
<dbReference type="Proteomes" id="UP001222800">
    <property type="component" value="Chromosome"/>
</dbReference>
<sequence>MEYLRAFIVGGAICVIGQILMDFFKIPSPYVLVSFVTIGVILTGLGIYEPIVKFGGAGATVPLTGFGYGLGKGVIEEVGKKGILGAFTGGTAANAGGIAAAVLFGYIMSLIFTPKTKP</sequence>
<feature type="transmembrane region" description="Helical" evidence="1">
    <location>
        <begin position="6"/>
        <end position="23"/>
    </location>
</feature>
<keyword evidence="1" id="KW-0472">Membrane</keyword>
<dbReference type="InterPro" id="IPR005562">
    <property type="entry name" value="SpoVA"/>
</dbReference>
<dbReference type="Pfam" id="PF03862">
    <property type="entry name" value="SpoVAC_SpoVAEB"/>
    <property type="match status" value="1"/>
</dbReference>
<keyword evidence="1" id="KW-0812">Transmembrane</keyword>
<protein>
    <submittedName>
        <fullName evidence="2">Stage V sporulation protein AE</fullName>
    </submittedName>
</protein>
<keyword evidence="1" id="KW-1133">Transmembrane helix</keyword>
<accession>A0ABY8ECC0</accession>
<evidence type="ECO:0000313" key="2">
    <source>
        <dbReference type="EMBL" id="WFD09434.1"/>
    </source>
</evidence>
<dbReference type="NCBIfam" id="TIGR02839">
    <property type="entry name" value="spore_V_AE"/>
    <property type="match status" value="1"/>
</dbReference>